<dbReference type="SUPFAM" id="SSF55550">
    <property type="entry name" value="SH2 domain"/>
    <property type="match status" value="1"/>
</dbReference>
<dbReference type="GO" id="GO:0003700">
    <property type="term" value="F:DNA-binding transcription factor activity"/>
    <property type="evidence" value="ECO:0007669"/>
    <property type="project" value="InterPro"/>
</dbReference>
<organism evidence="6 7">
    <name type="scientific">Lithospermum erythrorhizon</name>
    <name type="common">Purple gromwell</name>
    <name type="synonym">Lithospermum officinale var. erythrorhizon</name>
    <dbReference type="NCBI Taxonomy" id="34254"/>
    <lineage>
        <taxon>Eukaryota</taxon>
        <taxon>Viridiplantae</taxon>
        <taxon>Streptophyta</taxon>
        <taxon>Embryophyta</taxon>
        <taxon>Tracheophyta</taxon>
        <taxon>Spermatophyta</taxon>
        <taxon>Magnoliopsida</taxon>
        <taxon>eudicotyledons</taxon>
        <taxon>Gunneridae</taxon>
        <taxon>Pentapetalae</taxon>
        <taxon>asterids</taxon>
        <taxon>lamiids</taxon>
        <taxon>Boraginales</taxon>
        <taxon>Boraginaceae</taxon>
        <taxon>Boraginoideae</taxon>
        <taxon>Lithospermeae</taxon>
        <taxon>Lithospermum</taxon>
    </lineage>
</organism>
<evidence type="ECO:0000313" key="6">
    <source>
        <dbReference type="EMBL" id="GAA0149850.1"/>
    </source>
</evidence>
<comment type="caution">
    <text evidence="6">The sequence shown here is derived from an EMBL/GenBank/DDBJ whole genome shotgun (WGS) entry which is preliminary data.</text>
</comment>
<evidence type="ECO:0000259" key="4">
    <source>
        <dbReference type="PROSITE" id="PS50001"/>
    </source>
</evidence>
<dbReference type="InterPro" id="IPR001217">
    <property type="entry name" value="STAT"/>
</dbReference>
<keyword evidence="7" id="KW-1185">Reference proteome</keyword>
<dbReference type="PROSITE" id="PS50001">
    <property type="entry name" value="SH2"/>
    <property type="match status" value="1"/>
</dbReference>
<dbReference type="GO" id="GO:0007165">
    <property type="term" value="P:signal transduction"/>
    <property type="evidence" value="ECO:0007669"/>
    <property type="project" value="InterPro"/>
</dbReference>
<evidence type="ECO:0000256" key="1">
    <source>
        <dbReference type="ARBA" id="ARBA00022999"/>
    </source>
</evidence>
<dbReference type="Gene3D" id="3.30.505.10">
    <property type="entry name" value="SH2 domain"/>
    <property type="match status" value="1"/>
</dbReference>
<proteinExistence type="predicted"/>
<gene>
    <name evidence="6" type="ORF">LIER_08927</name>
</gene>
<feature type="compositionally biased region" description="Basic and acidic residues" evidence="3">
    <location>
        <begin position="419"/>
        <end position="435"/>
    </location>
</feature>
<dbReference type="InterPro" id="IPR000980">
    <property type="entry name" value="SH2"/>
</dbReference>
<feature type="domain" description="SH2" evidence="4">
    <location>
        <begin position="614"/>
        <end position="728"/>
    </location>
</feature>
<dbReference type="AlphaFoldDB" id="A0AAV3PES2"/>
<dbReference type="GO" id="GO:0003677">
    <property type="term" value="F:DNA binding"/>
    <property type="evidence" value="ECO:0007669"/>
    <property type="project" value="UniProtKB-KW"/>
</dbReference>
<name>A0AAV3PES2_LITER</name>
<evidence type="ECO:0000256" key="2">
    <source>
        <dbReference type="PROSITE-ProRule" id="PRU00191"/>
    </source>
</evidence>
<dbReference type="Proteomes" id="UP001454036">
    <property type="component" value="Unassembled WGS sequence"/>
</dbReference>
<feature type="compositionally biased region" description="Polar residues" evidence="3">
    <location>
        <begin position="436"/>
        <end position="445"/>
    </location>
</feature>
<protein>
    <submittedName>
        <fullName evidence="6">DNA-binding transcription factor</fullName>
    </submittedName>
</protein>
<dbReference type="EMBL" id="BAABME010001481">
    <property type="protein sequence ID" value="GAA0149850.1"/>
    <property type="molecule type" value="Genomic_DNA"/>
</dbReference>
<dbReference type="InterPro" id="IPR036860">
    <property type="entry name" value="SH2_dom_sf"/>
</dbReference>
<keyword evidence="1 2" id="KW-0727">SH2 domain</keyword>
<feature type="region of interest" description="Disordered" evidence="3">
    <location>
        <begin position="411"/>
        <end position="445"/>
    </location>
</feature>
<dbReference type="InterPro" id="IPR013320">
    <property type="entry name" value="ConA-like_dom_sf"/>
</dbReference>
<dbReference type="PROSITE" id="PS50835">
    <property type="entry name" value="IG_LIKE"/>
    <property type="match status" value="1"/>
</dbReference>
<dbReference type="SUPFAM" id="SSF49899">
    <property type="entry name" value="Concanavalin A-like lectins/glucanases"/>
    <property type="match status" value="1"/>
</dbReference>
<reference evidence="6 7" key="1">
    <citation type="submission" date="2024-01" db="EMBL/GenBank/DDBJ databases">
        <title>The complete chloroplast genome sequence of Lithospermum erythrorhizon: insights into the phylogenetic relationship among Boraginaceae species and the maternal lineages of purple gromwells.</title>
        <authorList>
            <person name="Okada T."/>
            <person name="Watanabe K."/>
        </authorList>
    </citation>
    <scope>NUCLEOTIDE SEQUENCE [LARGE SCALE GENOMIC DNA]</scope>
</reference>
<accession>A0AAV3PES2</accession>
<dbReference type="InterPro" id="IPR007110">
    <property type="entry name" value="Ig-like_dom"/>
</dbReference>
<evidence type="ECO:0000256" key="3">
    <source>
        <dbReference type="SAM" id="MobiDB-lite"/>
    </source>
</evidence>
<keyword evidence="6" id="KW-0238">DNA-binding</keyword>
<feature type="domain" description="Ig-like" evidence="5">
    <location>
        <begin position="333"/>
        <end position="426"/>
    </location>
</feature>
<sequence>MDGNAIVEVKDYLLLKDLKVVLSDVEEENGNWGFILCFWLYLSNNSAVLPATILQQGNSDTESSTPLLLLNEDKKMVLLPVHLIHEEALKHDSPSRWSNVPSTSTPFEIPSKKWVHVGCEVSLDFVRLYLDGDVVGEKSLTSTFNKDLHSSNFKTIVLPVISGGDCGLQDYVHNVEVLPLTTHLKDQYDKKPPLQLCMNNSSASEVEEDDDGVWSIVGGKASCRRIFSLDVILMDAFQQPVQKDIEVFASLVYADTGILVEKTIDEDAPLLASYDGIEVDSSDRPSQLINGRASFKLKIAQLSSKSHNRLFRIRFDIPCMGYYPFLMEFSPPIRCISRTRNPRTSVITWKRSPSKTLNSLGSNDGALGNIPSIVHEARPSPLSKRVKLENEKTSNCDATLKQADVGSYSCPWPNAENNNAKESKLEGRPETHDTGESSLDSENSEVTNSVLRSIPDNRSLVADLIVFKYCLGGLTERSRLLKEMSISAHEDDILKFAEQVSLFSGCAHHRHQITMSKRLIEEEIKAWNLISQNNQHVLWENLVAGINEQFIDIAVSSSRPLTHQDFDFFRRLAGCQDLVSQANFEKLWRWLYPVALTLSQDCINSTWKSVTPKWIEGFITKEEAEAFLQCPGGLQDPGTFILRFPASRSWPHPDAGNLVVTYVGRDYTIHHRLLSRDLIYSSHDNKVMRKPLHELLNEVPELSRLGSTEYILGLMAHMFRSSFKTFTI</sequence>
<evidence type="ECO:0000313" key="7">
    <source>
        <dbReference type="Proteomes" id="UP001454036"/>
    </source>
</evidence>
<evidence type="ECO:0000259" key="5">
    <source>
        <dbReference type="PROSITE" id="PS50835"/>
    </source>
</evidence>
<dbReference type="PANTHER" id="PTHR11801">
    <property type="entry name" value="SIGNAL TRANSDUCER AND ACTIVATOR OF TRANSCRIPTION"/>
    <property type="match status" value="1"/>
</dbReference>